<keyword evidence="5" id="KW-0560">Oxidoreductase</keyword>
<dbReference type="GO" id="GO:0045454">
    <property type="term" value="P:cell redox homeostasis"/>
    <property type="evidence" value="ECO:0007669"/>
    <property type="project" value="TreeGrafter"/>
</dbReference>
<gene>
    <name evidence="12" type="ORF">THFILI_01905</name>
</gene>
<sequence length="153" mass="17245">MLSRKPLTPGDPAPLLQARDSYGNFVDLRGSWVVLWFYPKAQSPGCTAQAKRYSELYPEFQRLGVRVYGVSHDPASAQCAFVEKLALKGGMLPDPEGRLARAYGVRSLLGFYSRDTVLINPEGRIEQIWRGVNPFRDADQVLDYLRKRLAKAQ</sequence>
<evidence type="ECO:0000259" key="11">
    <source>
        <dbReference type="PROSITE" id="PS51352"/>
    </source>
</evidence>
<evidence type="ECO:0000256" key="2">
    <source>
        <dbReference type="ARBA" id="ARBA00013017"/>
    </source>
</evidence>
<dbReference type="PROSITE" id="PS51352">
    <property type="entry name" value="THIOREDOXIN_2"/>
    <property type="match status" value="1"/>
</dbReference>
<dbReference type="GO" id="GO:0034599">
    <property type="term" value="P:cellular response to oxidative stress"/>
    <property type="evidence" value="ECO:0007669"/>
    <property type="project" value="TreeGrafter"/>
</dbReference>
<evidence type="ECO:0000256" key="10">
    <source>
        <dbReference type="ARBA" id="ARBA00049091"/>
    </source>
</evidence>
<evidence type="ECO:0000256" key="3">
    <source>
        <dbReference type="ARBA" id="ARBA00022559"/>
    </source>
</evidence>
<keyword evidence="6" id="KW-1015">Disulfide bond</keyword>
<evidence type="ECO:0000313" key="13">
    <source>
        <dbReference type="Proteomes" id="UP000030364"/>
    </source>
</evidence>
<keyword evidence="7" id="KW-0676">Redox-active center</keyword>
<comment type="catalytic activity">
    <reaction evidence="10">
        <text>a hydroperoxide + [thioredoxin]-dithiol = an alcohol + [thioredoxin]-disulfide + H2O</text>
        <dbReference type="Rhea" id="RHEA:62620"/>
        <dbReference type="Rhea" id="RHEA-COMP:10698"/>
        <dbReference type="Rhea" id="RHEA-COMP:10700"/>
        <dbReference type="ChEBI" id="CHEBI:15377"/>
        <dbReference type="ChEBI" id="CHEBI:29950"/>
        <dbReference type="ChEBI" id="CHEBI:30879"/>
        <dbReference type="ChEBI" id="CHEBI:35924"/>
        <dbReference type="ChEBI" id="CHEBI:50058"/>
        <dbReference type="EC" id="1.11.1.24"/>
    </reaction>
</comment>
<keyword evidence="13" id="KW-1185">Reference proteome</keyword>
<dbReference type="InterPro" id="IPR013766">
    <property type="entry name" value="Thioredoxin_domain"/>
</dbReference>
<dbReference type="AlphaFoldDB" id="A0A0D6XAF7"/>
<keyword evidence="4" id="KW-0049">Antioxidant</keyword>
<name>A0A0D6XAF7_THEFI</name>
<organism evidence="12 13">
    <name type="scientific">Thermus filiformis</name>
    <dbReference type="NCBI Taxonomy" id="276"/>
    <lineage>
        <taxon>Bacteria</taxon>
        <taxon>Thermotogati</taxon>
        <taxon>Deinococcota</taxon>
        <taxon>Deinococci</taxon>
        <taxon>Thermales</taxon>
        <taxon>Thermaceae</taxon>
        <taxon>Thermus</taxon>
    </lineage>
</organism>
<comment type="caution">
    <text evidence="12">The sequence shown here is derived from an EMBL/GenBank/DDBJ whole genome shotgun (WGS) entry which is preliminary data.</text>
</comment>
<dbReference type="STRING" id="276.THFILI_01905"/>
<dbReference type="Pfam" id="PF00578">
    <property type="entry name" value="AhpC-TSA"/>
    <property type="match status" value="1"/>
</dbReference>
<dbReference type="InterPro" id="IPR036249">
    <property type="entry name" value="Thioredoxin-like_sf"/>
</dbReference>
<comment type="similarity">
    <text evidence="9">Belongs to the peroxiredoxin family. BCP/PrxQ subfamily.</text>
</comment>
<dbReference type="GO" id="GO:0005737">
    <property type="term" value="C:cytoplasm"/>
    <property type="evidence" value="ECO:0007669"/>
    <property type="project" value="TreeGrafter"/>
</dbReference>
<proteinExistence type="inferred from homology"/>
<accession>A0A0D6XAF7</accession>
<protein>
    <recommendedName>
        <fullName evidence="2">thioredoxin-dependent peroxiredoxin</fullName>
        <ecNumber evidence="2">1.11.1.24</ecNumber>
    </recommendedName>
    <alternativeName>
        <fullName evidence="8">Thioredoxin peroxidase</fullName>
    </alternativeName>
</protein>
<dbReference type="EMBL" id="JPSL02000036">
    <property type="protein sequence ID" value="KIX84745.1"/>
    <property type="molecule type" value="Genomic_DNA"/>
</dbReference>
<dbReference type="RefSeq" id="WP_045245950.1">
    <property type="nucleotide sequence ID" value="NZ_JPSL02000036.1"/>
</dbReference>
<dbReference type="EC" id="1.11.1.24" evidence="2"/>
<evidence type="ECO:0000256" key="9">
    <source>
        <dbReference type="ARBA" id="ARBA00038489"/>
    </source>
</evidence>
<reference evidence="12 13" key="1">
    <citation type="journal article" date="2015" name="Genome Announc.">
        <title>Draft Genome Sequence of the Thermophile Thermus filiformis ATCC 43280, Producer of Carotenoid-(Di)glucoside-Branched Fatty Acid (Di)esters and Source of Hyperthermostable Enzymes of Biotechnological Interest.</title>
        <authorList>
            <person name="Mandelli F."/>
            <person name="Oliveira Ramires B."/>
            <person name="Couger M.B."/>
            <person name="Paixao D.A."/>
            <person name="Camilo C.M."/>
            <person name="Polikarpov I."/>
            <person name="Prade R."/>
            <person name="Riano-Pachon D.M."/>
            <person name="Squina F.M."/>
        </authorList>
    </citation>
    <scope>NUCLEOTIDE SEQUENCE [LARGE SCALE GENOMIC DNA]</scope>
    <source>
        <strain evidence="12 13">ATCC 43280</strain>
    </source>
</reference>
<dbReference type="InterPro" id="IPR000866">
    <property type="entry name" value="AhpC/TSA"/>
</dbReference>
<dbReference type="GO" id="GO:0008379">
    <property type="term" value="F:thioredoxin peroxidase activity"/>
    <property type="evidence" value="ECO:0007669"/>
    <property type="project" value="TreeGrafter"/>
</dbReference>
<evidence type="ECO:0000313" key="12">
    <source>
        <dbReference type="EMBL" id="KIX84745.1"/>
    </source>
</evidence>
<evidence type="ECO:0000256" key="4">
    <source>
        <dbReference type="ARBA" id="ARBA00022862"/>
    </source>
</evidence>
<dbReference type="Proteomes" id="UP000030364">
    <property type="component" value="Unassembled WGS sequence"/>
</dbReference>
<dbReference type="PANTHER" id="PTHR42801">
    <property type="entry name" value="THIOREDOXIN-DEPENDENT PEROXIDE REDUCTASE"/>
    <property type="match status" value="1"/>
</dbReference>
<dbReference type="InterPro" id="IPR050924">
    <property type="entry name" value="Peroxiredoxin_BCP/PrxQ"/>
</dbReference>
<evidence type="ECO:0000256" key="8">
    <source>
        <dbReference type="ARBA" id="ARBA00032824"/>
    </source>
</evidence>
<dbReference type="OrthoDB" id="31831at2"/>
<feature type="domain" description="Thioredoxin" evidence="11">
    <location>
        <begin position="7"/>
        <end position="150"/>
    </location>
</feature>
<evidence type="ECO:0000256" key="5">
    <source>
        <dbReference type="ARBA" id="ARBA00023002"/>
    </source>
</evidence>
<dbReference type="SUPFAM" id="SSF52833">
    <property type="entry name" value="Thioredoxin-like"/>
    <property type="match status" value="1"/>
</dbReference>
<evidence type="ECO:0000256" key="1">
    <source>
        <dbReference type="ARBA" id="ARBA00003330"/>
    </source>
</evidence>
<dbReference type="PANTHER" id="PTHR42801:SF4">
    <property type="entry name" value="AHPC_TSA FAMILY PROTEIN"/>
    <property type="match status" value="1"/>
</dbReference>
<dbReference type="Gene3D" id="3.40.30.10">
    <property type="entry name" value="Glutaredoxin"/>
    <property type="match status" value="1"/>
</dbReference>
<keyword evidence="3" id="KW-0575">Peroxidase</keyword>
<evidence type="ECO:0000256" key="6">
    <source>
        <dbReference type="ARBA" id="ARBA00023157"/>
    </source>
</evidence>
<comment type="function">
    <text evidence="1">Thiol-specific peroxidase that catalyzes the reduction of hydrogen peroxide and organic hydroperoxides to water and alcohols, respectively. Plays a role in cell protection against oxidative stress by detoxifying peroxides and as sensor of hydrogen peroxide-mediated signaling events.</text>
</comment>
<evidence type="ECO:0000256" key="7">
    <source>
        <dbReference type="ARBA" id="ARBA00023284"/>
    </source>
</evidence>
<dbReference type="CDD" id="cd03017">
    <property type="entry name" value="PRX_BCP"/>
    <property type="match status" value="1"/>
</dbReference>